<protein>
    <submittedName>
        <fullName evidence="1">Uncharacterized protein</fullName>
    </submittedName>
</protein>
<reference evidence="1 2" key="1">
    <citation type="journal article" date="2012" name="Nat. Biotechnol.">
        <title>Draft genome sequence of pigeonpea (Cajanus cajan), an orphan legume crop of resource-poor farmers.</title>
        <authorList>
            <person name="Varshney R.K."/>
            <person name="Chen W."/>
            <person name="Li Y."/>
            <person name="Bharti A.K."/>
            <person name="Saxena R.K."/>
            <person name="Schlueter J.A."/>
            <person name="Donoghue M.T."/>
            <person name="Azam S."/>
            <person name="Fan G."/>
            <person name="Whaley A.M."/>
            <person name="Farmer A.D."/>
            <person name="Sheridan J."/>
            <person name="Iwata A."/>
            <person name="Tuteja R."/>
            <person name="Penmetsa R.V."/>
            <person name="Wu W."/>
            <person name="Upadhyaya H.D."/>
            <person name="Yang S.P."/>
            <person name="Shah T."/>
            <person name="Saxena K.B."/>
            <person name="Michael T."/>
            <person name="McCombie W.R."/>
            <person name="Yang B."/>
            <person name="Zhang G."/>
            <person name="Yang H."/>
            <person name="Wang J."/>
            <person name="Spillane C."/>
            <person name="Cook D.R."/>
            <person name="May G.D."/>
            <person name="Xu X."/>
            <person name="Jackson S.A."/>
        </authorList>
    </citation>
    <scope>NUCLEOTIDE SEQUENCE [LARGE SCALE GENOMIC DNA]</scope>
    <source>
        <strain evidence="2">cv. Asha</strain>
    </source>
</reference>
<accession>A0A151SXC3</accession>
<keyword evidence="2" id="KW-1185">Reference proteome</keyword>
<proteinExistence type="predicted"/>
<dbReference type="Gramene" id="C.cajan_14418.t">
    <property type="protein sequence ID" value="C.cajan_14418.t.cds1"/>
    <property type="gene ID" value="C.cajan_14418"/>
</dbReference>
<dbReference type="EMBL" id="CM003612">
    <property type="protein sequence ID" value="KYP59413.1"/>
    <property type="molecule type" value="Genomic_DNA"/>
</dbReference>
<name>A0A151SXC3_CAJCA</name>
<dbReference type="Proteomes" id="UP000075243">
    <property type="component" value="Chromosome 10"/>
</dbReference>
<evidence type="ECO:0000313" key="1">
    <source>
        <dbReference type="EMBL" id="KYP59413.1"/>
    </source>
</evidence>
<organism evidence="1 2">
    <name type="scientific">Cajanus cajan</name>
    <name type="common">Pigeon pea</name>
    <name type="synonym">Cajanus indicus</name>
    <dbReference type="NCBI Taxonomy" id="3821"/>
    <lineage>
        <taxon>Eukaryota</taxon>
        <taxon>Viridiplantae</taxon>
        <taxon>Streptophyta</taxon>
        <taxon>Embryophyta</taxon>
        <taxon>Tracheophyta</taxon>
        <taxon>Spermatophyta</taxon>
        <taxon>Magnoliopsida</taxon>
        <taxon>eudicotyledons</taxon>
        <taxon>Gunneridae</taxon>
        <taxon>Pentapetalae</taxon>
        <taxon>rosids</taxon>
        <taxon>fabids</taxon>
        <taxon>Fabales</taxon>
        <taxon>Fabaceae</taxon>
        <taxon>Papilionoideae</taxon>
        <taxon>50 kb inversion clade</taxon>
        <taxon>NPAAA clade</taxon>
        <taxon>indigoferoid/millettioid clade</taxon>
        <taxon>Phaseoleae</taxon>
        <taxon>Cajanus</taxon>
    </lineage>
</organism>
<sequence length="51" mass="5710">GSLCKFHRLISKRVPFDTWYPATQQSSITSLIPVKGAGGYKRRVSLIMASR</sequence>
<feature type="non-terminal residue" evidence="1">
    <location>
        <position position="1"/>
    </location>
</feature>
<dbReference type="AlphaFoldDB" id="A0A151SXC3"/>
<gene>
    <name evidence="1" type="ORF">KK1_014848</name>
</gene>
<dbReference type="Gramene" id="C.cajan_14420.t">
    <property type="protein sequence ID" value="C.cajan_14420.t.cds1"/>
    <property type="gene ID" value="C.cajan_14420"/>
</dbReference>
<evidence type="ECO:0000313" key="2">
    <source>
        <dbReference type="Proteomes" id="UP000075243"/>
    </source>
</evidence>
<dbReference type="Gramene" id="C.cajan_38697.t">
    <property type="protein sequence ID" value="C.cajan_38697.t.cds1"/>
    <property type="gene ID" value="C.cajan_38697"/>
</dbReference>